<dbReference type="GeneID" id="92897325"/>
<sequence>MMTVTRWLRTLLLPAVLLLPSAAALAQAAPTPGCEDFLAALGDKPESIEYQGCRQELHGQGKPLVARYRLDGTAAAGVERYLRQRFDLQPLHYRCCGWEAPPQSWRDPRTGRDYLIVFASEETLVSSRARWDRIDNFHIRVELYTEAI</sequence>
<dbReference type="Proteomes" id="UP000507979">
    <property type="component" value="Unassembled WGS sequence"/>
</dbReference>
<evidence type="ECO:0000313" key="2">
    <source>
        <dbReference type="EMBL" id="CAB3634298.1"/>
    </source>
</evidence>
<protein>
    <recommendedName>
        <fullName evidence="4">DUF4952 domain-containing protein</fullName>
    </recommendedName>
</protein>
<keyword evidence="3" id="KW-1185">Reference proteome</keyword>
<dbReference type="InterPro" id="IPR032537">
    <property type="entry name" value="DUF4952"/>
</dbReference>
<name>A0A6J4ZKX2_9BURK</name>
<dbReference type="AlphaFoldDB" id="A0A6J4ZKX2"/>
<keyword evidence="1" id="KW-0732">Signal</keyword>
<proteinExistence type="predicted"/>
<feature type="signal peptide" evidence="1">
    <location>
        <begin position="1"/>
        <end position="28"/>
    </location>
</feature>
<evidence type="ECO:0008006" key="4">
    <source>
        <dbReference type="Google" id="ProtNLM"/>
    </source>
</evidence>
<feature type="chain" id="PRO_5026929702" description="DUF4952 domain-containing protein" evidence="1">
    <location>
        <begin position="29"/>
        <end position="148"/>
    </location>
</feature>
<reference evidence="2 3" key="1">
    <citation type="submission" date="2020-04" db="EMBL/GenBank/DDBJ databases">
        <authorList>
            <person name="De Canck E."/>
        </authorList>
    </citation>
    <scope>NUCLEOTIDE SEQUENCE [LARGE SCALE GENOMIC DNA]</scope>
    <source>
        <strain evidence="2 3">LMG 26845</strain>
    </source>
</reference>
<organism evidence="2 3">
    <name type="scientific">Achromobacter insuavis</name>
    <dbReference type="NCBI Taxonomy" id="1287735"/>
    <lineage>
        <taxon>Bacteria</taxon>
        <taxon>Pseudomonadati</taxon>
        <taxon>Pseudomonadota</taxon>
        <taxon>Betaproteobacteria</taxon>
        <taxon>Burkholderiales</taxon>
        <taxon>Alcaligenaceae</taxon>
        <taxon>Achromobacter</taxon>
    </lineage>
</organism>
<evidence type="ECO:0000256" key="1">
    <source>
        <dbReference type="SAM" id="SignalP"/>
    </source>
</evidence>
<accession>A0A6J4ZKX2</accession>
<dbReference type="RefSeq" id="WP_054432131.1">
    <property type="nucleotide sequence ID" value="NZ_CADIJR010000009.1"/>
</dbReference>
<evidence type="ECO:0000313" key="3">
    <source>
        <dbReference type="Proteomes" id="UP000507979"/>
    </source>
</evidence>
<dbReference type="Pfam" id="PF16310">
    <property type="entry name" value="DUF4952"/>
    <property type="match status" value="1"/>
</dbReference>
<gene>
    <name evidence="2" type="ORF">LMG26845_01479</name>
</gene>
<dbReference type="EMBL" id="CADIJR010000009">
    <property type="protein sequence ID" value="CAB3634298.1"/>
    <property type="molecule type" value="Genomic_DNA"/>
</dbReference>